<dbReference type="InterPro" id="IPR000195">
    <property type="entry name" value="Rab-GAP-TBC_dom"/>
</dbReference>
<comment type="similarity">
    <text evidence="2">Belongs to the RUTBC family.</text>
</comment>
<dbReference type="InterPro" id="IPR035969">
    <property type="entry name" value="Rab-GAP_TBC_sf"/>
</dbReference>
<dbReference type="Gene3D" id="2.30.29.230">
    <property type="match status" value="1"/>
</dbReference>
<evidence type="ECO:0000259" key="5">
    <source>
        <dbReference type="PROSITE" id="PS50826"/>
    </source>
</evidence>
<dbReference type="SUPFAM" id="SSF140741">
    <property type="entry name" value="RUN domain-like"/>
    <property type="match status" value="1"/>
</dbReference>
<dbReference type="FunFam" id="1.10.472.80:FF:000004">
    <property type="entry name" value="Small G protein signaling modulator 1"/>
    <property type="match status" value="1"/>
</dbReference>
<evidence type="ECO:0000256" key="3">
    <source>
        <dbReference type="SAM" id="MobiDB-lite"/>
    </source>
</evidence>
<evidence type="ECO:0000259" key="4">
    <source>
        <dbReference type="PROSITE" id="PS50086"/>
    </source>
</evidence>
<feature type="compositionally biased region" description="Low complexity" evidence="3">
    <location>
        <begin position="491"/>
        <end position="503"/>
    </location>
</feature>
<feature type="region of interest" description="Disordered" evidence="3">
    <location>
        <begin position="420"/>
        <end position="441"/>
    </location>
</feature>
<dbReference type="PANTHER" id="PTHR22957">
    <property type="entry name" value="TBC1 DOMAIN FAMILY MEMBER GTPASE-ACTIVATING PROTEIN"/>
    <property type="match status" value="1"/>
</dbReference>
<name>A0AAV4MW83_9ARAC</name>
<dbReference type="Pfam" id="PF02759">
    <property type="entry name" value="RUN"/>
    <property type="match status" value="1"/>
</dbReference>
<dbReference type="InterPro" id="IPR021935">
    <property type="entry name" value="SGSM1/2_RBD"/>
</dbReference>
<gene>
    <name evidence="6" type="primary">Sgsm1</name>
    <name evidence="6" type="ORF">CDAR_406141</name>
</gene>
<dbReference type="SMART" id="SM00164">
    <property type="entry name" value="TBC"/>
    <property type="match status" value="1"/>
</dbReference>
<feature type="region of interest" description="Disordered" evidence="3">
    <location>
        <begin position="99"/>
        <end position="131"/>
    </location>
</feature>
<protein>
    <submittedName>
        <fullName evidence="6">Small G protein signaling modulator 1</fullName>
    </submittedName>
</protein>
<evidence type="ECO:0000313" key="7">
    <source>
        <dbReference type="Proteomes" id="UP001054837"/>
    </source>
</evidence>
<feature type="compositionally biased region" description="Basic residues" evidence="3">
    <location>
        <begin position="420"/>
        <end position="433"/>
    </location>
</feature>
<dbReference type="EMBL" id="BPLQ01000843">
    <property type="protein sequence ID" value="GIX75626.1"/>
    <property type="molecule type" value="Genomic_DNA"/>
</dbReference>
<proteinExistence type="inferred from homology"/>
<keyword evidence="7" id="KW-1185">Reference proteome</keyword>
<dbReference type="PROSITE" id="PS50086">
    <property type="entry name" value="TBC_RABGAP"/>
    <property type="match status" value="1"/>
</dbReference>
<reference evidence="6 7" key="1">
    <citation type="submission" date="2021-06" db="EMBL/GenBank/DDBJ databases">
        <title>Caerostris darwini draft genome.</title>
        <authorList>
            <person name="Kono N."/>
            <person name="Arakawa K."/>
        </authorList>
    </citation>
    <scope>NUCLEOTIDE SEQUENCE [LARGE SCALE GENOMIC DNA]</scope>
</reference>
<keyword evidence="1" id="KW-0343">GTPase activation</keyword>
<dbReference type="AlphaFoldDB" id="A0AAV4MW83"/>
<evidence type="ECO:0000256" key="1">
    <source>
        <dbReference type="ARBA" id="ARBA00022468"/>
    </source>
</evidence>
<dbReference type="InterPro" id="IPR037745">
    <property type="entry name" value="SGSM1/2"/>
</dbReference>
<dbReference type="Proteomes" id="UP001054837">
    <property type="component" value="Unassembled WGS sequence"/>
</dbReference>
<feature type="domain" description="Rab-GAP TBC" evidence="4">
    <location>
        <begin position="612"/>
        <end position="1003"/>
    </location>
</feature>
<sequence length="1105" mass="125773">MSEQNNSEKEYREKLLRMVKKEVKQIMEEAVTRKFVHEDSSSITSLCAAVDACLSHSLKRRALGLFKTNSTTALLQKLSKNYEEAAEIAKMVAEMENIDPNKRSASSSDSTNKLRLKPEKRQSSSPSLNQAQSNPRFLWIRLALFEKKLAKIVDHLVHNSSKYYEKEALISDPVCGQIFASLLVGPCALDYSKMKTQDHFWTDPPADELVQRHRLSSGVPVIGGPSTPPSVRRPGLQYKRDTRISTEDCCRVIPKGYVESLHQNSKSTLLYGKNNVLVQPKEHLEPMPGYLSLHQNTDGLIIKWTPNQLMNGCYSTSDSSSDSVTSQDKSIYWEYAMNVNVDDIVYLHCHQNTDTGGTIVLVGQDGVQHPPIHFPKGGHLLACLSCLENGLLPHGQMDPPLWSQRGRGIKSPFPGKVFPKLKRKGRGSLRRHSKDGDEISEENGEATDYVFRIITSLKPDSISPEMLDPKINLETFAWQPKESIKHLPHHSSSSTTSTSSSRSLADENSIDMGRFSLDIKEDRPPPGQSIQILCDTMKKQIISRAFYGWLAHCRHLRTVRTHLAGLVNSTIINEMSPTNASQGLTKDVWNNMHNDSRVTDSHEIYRLTYFGGVDPSIRREVWPYLLGHYAFGSSESERKERNISVQTSYETTMSEWLAVEAIVKQRDKEQMAANLAKLSSESTTSEIPLVGPKDTNLSNDVFEDLSSAEYYENAEDDIMEEPDEEVKIENNKTKEDVNGGVVDNKEMNAENEQINSEEKQSRIRYLRHMQAIESQSILVTNSSVEGGSPIPSPIPKEVPNGEEEKLTFQEQKEEKIEEMEGNQLESENADPHSCCISPASSGGGVYSNELLDMFSLNLHRIDKDVQRCDRNYWYFTVENLEKLRNVMCTYVWEHLDMGYVQGMCDLVAPLLVIFDDEMLSYSCFCEIMKRMVANFPHGGQMDAHFANMRSLIQILDAEMFELMHQNGDYTHFYFCYRWFLLDFKRELLYDDVFVVWESIWAAKHVASSHFVLFIALALVEYYRDIILENNMDFTDIIKFFNEMAERHDAKAVLKIARDLKIQCEMEPFFSSYQYLPQHGRRDGLAKGIPVPKFCNIPSLLTKLQL</sequence>
<dbReference type="GO" id="GO:0031410">
    <property type="term" value="C:cytoplasmic vesicle"/>
    <property type="evidence" value="ECO:0007669"/>
    <property type="project" value="UniProtKB-ARBA"/>
</dbReference>
<dbReference type="FunFam" id="2.30.29.230:FF:000008">
    <property type="entry name" value="Small G protein signaling modulator 2"/>
    <property type="match status" value="1"/>
</dbReference>
<dbReference type="PANTHER" id="PTHR22957:SF502">
    <property type="entry name" value="SMALL G PROTEIN SIGNALING MODULATOR 2-RELATED"/>
    <property type="match status" value="1"/>
</dbReference>
<dbReference type="PROSITE" id="PS50826">
    <property type="entry name" value="RUN"/>
    <property type="match status" value="1"/>
</dbReference>
<dbReference type="Gene3D" id="1.10.472.80">
    <property type="entry name" value="Ypt/Rab-GAP domain of gyp1p, domain 3"/>
    <property type="match status" value="1"/>
</dbReference>
<dbReference type="Gene3D" id="1.20.58.900">
    <property type="match status" value="1"/>
</dbReference>
<feature type="domain" description="RUN" evidence="5">
    <location>
        <begin position="37"/>
        <end position="199"/>
    </location>
</feature>
<dbReference type="CDD" id="cd15784">
    <property type="entry name" value="PH_RUTBC"/>
    <property type="match status" value="1"/>
</dbReference>
<dbReference type="InterPro" id="IPR037213">
    <property type="entry name" value="Run_dom_sf"/>
</dbReference>
<feature type="region of interest" description="Disordered" evidence="3">
    <location>
        <begin position="782"/>
        <end position="801"/>
    </location>
</feature>
<evidence type="ECO:0000313" key="6">
    <source>
        <dbReference type="EMBL" id="GIX75626.1"/>
    </source>
</evidence>
<accession>A0AAV4MW83</accession>
<comment type="caution">
    <text evidence="6">The sequence shown here is derived from an EMBL/GenBank/DDBJ whole genome shotgun (WGS) entry which is preliminary data.</text>
</comment>
<dbReference type="GO" id="GO:0005096">
    <property type="term" value="F:GTPase activator activity"/>
    <property type="evidence" value="ECO:0007669"/>
    <property type="project" value="UniProtKB-KW"/>
</dbReference>
<dbReference type="FunFam" id="1.10.8.270:FF:000006">
    <property type="entry name" value="Small G protein signaling modulator 2"/>
    <property type="match status" value="1"/>
</dbReference>
<dbReference type="InterPro" id="IPR004012">
    <property type="entry name" value="Run_dom"/>
</dbReference>
<dbReference type="Pfam" id="PF00566">
    <property type="entry name" value="RabGAP-TBC"/>
    <property type="match status" value="1"/>
</dbReference>
<dbReference type="SMART" id="SM00593">
    <property type="entry name" value="RUN"/>
    <property type="match status" value="1"/>
</dbReference>
<dbReference type="CDD" id="cd17687">
    <property type="entry name" value="RUN_SGSM1_like"/>
    <property type="match status" value="1"/>
</dbReference>
<evidence type="ECO:0000256" key="2">
    <source>
        <dbReference type="ARBA" id="ARBA00034124"/>
    </source>
</evidence>
<dbReference type="Gene3D" id="1.10.8.270">
    <property type="entry name" value="putative rabgap domain of human tbc1 domain family member 14 like domains"/>
    <property type="match status" value="1"/>
</dbReference>
<dbReference type="SUPFAM" id="SSF47923">
    <property type="entry name" value="Ypt/Rab-GAP domain of gyp1p"/>
    <property type="match status" value="2"/>
</dbReference>
<feature type="region of interest" description="Disordered" evidence="3">
    <location>
        <begin position="484"/>
        <end position="505"/>
    </location>
</feature>
<dbReference type="Pfam" id="PF12068">
    <property type="entry name" value="PH_RBD"/>
    <property type="match status" value="1"/>
</dbReference>
<organism evidence="6 7">
    <name type="scientific">Caerostris darwini</name>
    <dbReference type="NCBI Taxonomy" id="1538125"/>
    <lineage>
        <taxon>Eukaryota</taxon>
        <taxon>Metazoa</taxon>
        <taxon>Ecdysozoa</taxon>
        <taxon>Arthropoda</taxon>
        <taxon>Chelicerata</taxon>
        <taxon>Arachnida</taxon>
        <taxon>Araneae</taxon>
        <taxon>Araneomorphae</taxon>
        <taxon>Entelegynae</taxon>
        <taxon>Araneoidea</taxon>
        <taxon>Araneidae</taxon>
        <taxon>Caerostris</taxon>
    </lineage>
</organism>
<feature type="compositionally biased region" description="Polar residues" evidence="3">
    <location>
        <begin position="103"/>
        <end position="113"/>
    </location>
</feature>